<protein>
    <submittedName>
        <fullName evidence="3">Uncharacterized protein</fullName>
    </submittedName>
</protein>
<reference evidence="3" key="2">
    <citation type="submission" date="2021-08" db="EMBL/GenBank/DDBJ databases">
        <authorList>
            <person name="Tani A."/>
            <person name="Ola A."/>
            <person name="Ogura Y."/>
            <person name="Katsura K."/>
            <person name="Hayashi T."/>
        </authorList>
    </citation>
    <scope>NUCLEOTIDE SEQUENCE</scope>
    <source>
        <strain evidence="3">DSM 19015</strain>
    </source>
</reference>
<reference evidence="3" key="1">
    <citation type="journal article" date="2021" name="Front. Microbiol.">
        <title>Comprehensive Comparative Genomics and Phenotyping of Methylobacterium Species.</title>
        <authorList>
            <person name="Alessa O."/>
            <person name="Ogura Y."/>
            <person name="Fujitani Y."/>
            <person name="Takami H."/>
            <person name="Hayashi T."/>
            <person name="Sahin N."/>
            <person name="Tani A."/>
        </authorList>
    </citation>
    <scope>NUCLEOTIDE SEQUENCE</scope>
    <source>
        <strain evidence="3">DSM 19015</strain>
    </source>
</reference>
<evidence type="ECO:0000256" key="2">
    <source>
        <dbReference type="SAM" id="SignalP"/>
    </source>
</evidence>
<dbReference type="RefSeq" id="WP_238246145.1">
    <property type="nucleotide sequence ID" value="NZ_BPQP01000075.1"/>
</dbReference>
<feature type="compositionally biased region" description="Polar residues" evidence="1">
    <location>
        <begin position="52"/>
        <end position="64"/>
    </location>
</feature>
<comment type="caution">
    <text evidence="3">The sequence shown here is derived from an EMBL/GenBank/DDBJ whole genome shotgun (WGS) entry which is preliminary data.</text>
</comment>
<name>A0ABQ4S233_9HYPH</name>
<feature type="signal peptide" evidence="2">
    <location>
        <begin position="1"/>
        <end position="21"/>
    </location>
</feature>
<organism evidence="3 4">
    <name type="scientific">Methylobacterium iners</name>
    <dbReference type="NCBI Taxonomy" id="418707"/>
    <lineage>
        <taxon>Bacteria</taxon>
        <taxon>Pseudomonadati</taxon>
        <taxon>Pseudomonadota</taxon>
        <taxon>Alphaproteobacteria</taxon>
        <taxon>Hyphomicrobiales</taxon>
        <taxon>Methylobacteriaceae</taxon>
        <taxon>Methylobacterium</taxon>
    </lineage>
</organism>
<feature type="chain" id="PRO_5045434676" evidence="2">
    <location>
        <begin position="22"/>
        <end position="76"/>
    </location>
</feature>
<evidence type="ECO:0000313" key="3">
    <source>
        <dbReference type="EMBL" id="GJD97061.1"/>
    </source>
</evidence>
<feature type="region of interest" description="Disordered" evidence="1">
    <location>
        <begin position="47"/>
        <end position="76"/>
    </location>
</feature>
<sequence length="76" mass="8660">MRLRLILCTLLGLAAAAPASAQLSNSVDSLNRSNERMATQNQIRNIENRQQFENNQTRMQLQRSQDFRPPPGPPQR</sequence>
<accession>A0ABQ4S233</accession>
<dbReference type="EMBL" id="BPQP01000075">
    <property type="protein sequence ID" value="GJD97061.1"/>
    <property type="molecule type" value="Genomic_DNA"/>
</dbReference>
<gene>
    <name evidence="3" type="ORF">OCOJLMKI_4289</name>
</gene>
<evidence type="ECO:0000256" key="1">
    <source>
        <dbReference type="SAM" id="MobiDB-lite"/>
    </source>
</evidence>
<keyword evidence="4" id="KW-1185">Reference proteome</keyword>
<evidence type="ECO:0000313" key="4">
    <source>
        <dbReference type="Proteomes" id="UP001055125"/>
    </source>
</evidence>
<keyword evidence="2" id="KW-0732">Signal</keyword>
<dbReference type="Proteomes" id="UP001055125">
    <property type="component" value="Unassembled WGS sequence"/>
</dbReference>
<proteinExistence type="predicted"/>